<dbReference type="AlphaFoldDB" id="A8NQ50"/>
<dbReference type="GeneID" id="6012014"/>
<comment type="caution">
    <text evidence="1">The sequence shown here is derived from an EMBL/GenBank/DDBJ whole genome shotgun (WGS) entry which is preliminary data.</text>
</comment>
<dbReference type="EMBL" id="AACS02000008">
    <property type="protein sequence ID" value="EAU86450.2"/>
    <property type="molecule type" value="Genomic_DNA"/>
</dbReference>
<protein>
    <submittedName>
        <fullName evidence="1">Uncharacterized protein</fullName>
    </submittedName>
</protein>
<sequence>MWFSLELPTSSYPWTIRCTASGGIVVPIREFSLLPRILPCHSGSTPSPHSPPLSNEHQGITATPAPCGSTLAPSVSIRSPDLIGPTSETCVMPSTNRPTTGVPFSGLSHPPTSGLSPLQCLTIAILPSLARCSHFYHRWRSCALERWMVYQSLMLFAGILDWMTRTDHYCVFQP</sequence>
<gene>
    <name evidence="1" type="ORF">CC1G_05444</name>
</gene>
<organism evidence="1 2">
    <name type="scientific">Coprinopsis cinerea (strain Okayama-7 / 130 / ATCC MYA-4618 / FGSC 9003)</name>
    <name type="common">Inky cap fungus</name>
    <name type="synonym">Hormographiella aspergillata</name>
    <dbReference type="NCBI Taxonomy" id="240176"/>
    <lineage>
        <taxon>Eukaryota</taxon>
        <taxon>Fungi</taxon>
        <taxon>Dikarya</taxon>
        <taxon>Basidiomycota</taxon>
        <taxon>Agaricomycotina</taxon>
        <taxon>Agaricomycetes</taxon>
        <taxon>Agaricomycetidae</taxon>
        <taxon>Agaricales</taxon>
        <taxon>Agaricineae</taxon>
        <taxon>Psathyrellaceae</taxon>
        <taxon>Coprinopsis</taxon>
    </lineage>
</organism>
<keyword evidence="2" id="KW-1185">Reference proteome</keyword>
<evidence type="ECO:0000313" key="2">
    <source>
        <dbReference type="Proteomes" id="UP000001861"/>
    </source>
</evidence>
<dbReference type="KEGG" id="cci:CC1G_05444"/>
<reference evidence="1 2" key="1">
    <citation type="journal article" date="2010" name="Proc. Natl. Acad. Sci. U.S.A.">
        <title>Insights into evolution of multicellular fungi from the assembled chromosomes of the mushroom Coprinopsis cinerea (Coprinus cinereus).</title>
        <authorList>
            <person name="Stajich J.E."/>
            <person name="Wilke S.K."/>
            <person name="Ahren D."/>
            <person name="Au C.H."/>
            <person name="Birren B.W."/>
            <person name="Borodovsky M."/>
            <person name="Burns C."/>
            <person name="Canback B."/>
            <person name="Casselton L.A."/>
            <person name="Cheng C.K."/>
            <person name="Deng J."/>
            <person name="Dietrich F.S."/>
            <person name="Fargo D.C."/>
            <person name="Farman M.L."/>
            <person name="Gathman A.C."/>
            <person name="Goldberg J."/>
            <person name="Guigo R."/>
            <person name="Hoegger P.J."/>
            <person name="Hooker J.B."/>
            <person name="Huggins A."/>
            <person name="James T.Y."/>
            <person name="Kamada T."/>
            <person name="Kilaru S."/>
            <person name="Kodira C."/>
            <person name="Kues U."/>
            <person name="Kupfer D."/>
            <person name="Kwan H.S."/>
            <person name="Lomsadze A."/>
            <person name="Li W."/>
            <person name="Lilly W.W."/>
            <person name="Ma L.J."/>
            <person name="Mackey A.J."/>
            <person name="Manning G."/>
            <person name="Martin F."/>
            <person name="Muraguchi H."/>
            <person name="Natvig D.O."/>
            <person name="Palmerini H."/>
            <person name="Ramesh M.A."/>
            <person name="Rehmeyer C.J."/>
            <person name="Roe B.A."/>
            <person name="Shenoy N."/>
            <person name="Stanke M."/>
            <person name="Ter-Hovhannisyan V."/>
            <person name="Tunlid A."/>
            <person name="Velagapudi R."/>
            <person name="Vision T.J."/>
            <person name="Zeng Q."/>
            <person name="Zolan M.E."/>
            <person name="Pukkila P.J."/>
        </authorList>
    </citation>
    <scope>NUCLEOTIDE SEQUENCE [LARGE SCALE GENOMIC DNA]</scope>
    <source>
        <strain evidence="2">Okayama-7 / 130 / ATCC MYA-4618 / FGSC 9003</strain>
    </source>
</reference>
<proteinExistence type="predicted"/>
<accession>A8NQ50</accession>
<dbReference type="RefSeq" id="XP_001835482.2">
    <property type="nucleotide sequence ID" value="XM_001835430.2"/>
</dbReference>
<dbReference type="HOGENOM" id="CLU_1539963_0_0_1"/>
<name>A8NQ50_COPC7</name>
<dbReference type="VEuPathDB" id="FungiDB:CC1G_05444"/>
<evidence type="ECO:0000313" key="1">
    <source>
        <dbReference type="EMBL" id="EAU86450.2"/>
    </source>
</evidence>
<dbReference type="InParanoid" id="A8NQ50"/>
<dbReference type="Proteomes" id="UP000001861">
    <property type="component" value="Unassembled WGS sequence"/>
</dbReference>